<evidence type="ECO:0000313" key="2">
    <source>
        <dbReference type="Proteomes" id="UP000618240"/>
    </source>
</evidence>
<sequence>MSNPIFIDLTDYNDNVVSINANHIIQISEYEHPKDKDIITTVSYYLIPDCNSQTMNFKTSERRESILNRIRLLSLKENN</sequence>
<dbReference type="Proteomes" id="UP000618240">
    <property type="component" value="Unassembled WGS sequence"/>
</dbReference>
<comment type="caution">
    <text evidence="1">The sequence shown here is derived from an EMBL/GenBank/DDBJ whole genome shotgun (WGS) entry which is preliminary data.</text>
</comment>
<keyword evidence="2" id="KW-1185">Reference proteome</keyword>
<reference evidence="1 2" key="1">
    <citation type="submission" date="2021-09" db="EMBL/GenBank/DDBJ databases">
        <title>Genome sequencing and assembly of Chryseobacterium sp. RG1.</title>
        <authorList>
            <person name="Chhetri G."/>
        </authorList>
    </citation>
    <scope>NUCLEOTIDE SEQUENCE [LARGE SCALE GENOMIC DNA]</scope>
    <source>
        <strain evidence="1 2">RG1</strain>
    </source>
</reference>
<name>A0ABS8A1V8_9FLAO</name>
<accession>A0ABS8A1V8</accession>
<proteinExistence type="predicted"/>
<gene>
    <name evidence="1" type="ORF">JI747_009165</name>
</gene>
<dbReference type="EMBL" id="JAERSE020000002">
    <property type="protein sequence ID" value="MCA6067343.1"/>
    <property type="molecule type" value="Genomic_DNA"/>
</dbReference>
<protein>
    <submittedName>
        <fullName evidence="1">Uncharacterized protein</fullName>
    </submittedName>
</protein>
<evidence type="ECO:0000313" key="1">
    <source>
        <dbReference type="EMBL" id="MCA6067343.1"/>
    </source>
</evidence>
<dbReference type="RefSeq" id="WP_225687940.1">
    <property type="nucleotide sequence ID" value="NZ_JAERSE020000002.1"/>
</dbReference>
<organism evidence="1 2">
    <name type="scientific">Chryseobacterium tagetis</name>
    <dbReference type="NCBI Taxonomy" id="2801334"/>
    <lineage>
        <taxon>Bacteria</taxon>
        <taxon>Pseudomonadati</taxon>
        <taxon>Bacteroidota</taxon>
        <taxon>Flavobacteriia</taxon>
        <taxon>Flavobacteriales</taxon>
        <taxon>Weeksellaceae</taxon>
        <taxon>Chryseobacterium group</taxon>
        <taxon>Chryseobacterium</taxon>
    </lineage>
</organism>